<reference evidence="2" key="2">
    <citation type="submission" date="2021-08" db="EMBL/GenBank/DDBJ databases">
        <authorList>
            <person name="Eriksson T."/>
        </authorList>
    </citation>
    <scope>NUCLEOTIDE SEQUENCE</scope>
    <source>
        <strain evidence="2">Stoneville</strain>
        <tissue evidence="2">Whole head</tissue>
    </source>
</reference>
<dbReference type="Proteomes" id="UP000719412">
    <property type="component" value="Unassembled WGS sequence"/>
</dbReference>
<sequence>MTDEMLQRRQMQIKGHESNGGSNCIYRFPVERITFYGTYVENVGVGARVNLALVVRSSTVSLRKIGGSRGVSVRLGVKNTEETLASLTPATRKDVEVALTLKDLPFC</sequence>
<dbReference type="EMBL" id="JABDTM020025690">
    <property type="protein sequence ID" value="KAH0812949.1"/>
    <property type="molecule type" value="Genomic_DNA"/>
</dbReference>
<evidence type="ECO:0000256" key="1">
    <source>
        <dbReference type="SAM" id="MobiDB-lite"/>
    </source>
</evidence>
<organism evidence="2 3">
    <name type="scientific">Tenebrio molitor</name>
    <name type="common">Yellow mealworm beetle</name>
    <dbReference type="NCBI Taxonomy" id="7067"/>
    <lineage>
        <taxon>Eukaryota</taxon>
        <taxon>Metazoa</taxon>
        <taxon>Ecdysozoa</taxon>
        <taxon>Arthropoda</taxon>
        <taxon>Hexapoda</taxon>
        <taxon>Insecta</taxon>
        <taxon>Pterygota</taxon>
        <taxon>Neoptera</taxon>
        <taxon>Endopterygota</taxon>
        <taxon>Coleoptera</taxon>
        <taxon>Polyphaga</taxon>
        <taxon>Cucujiformia</taxon>
        <taxon>Tenebrionidae</taxon>
        <taxon>Tenebrio</taxon>
    </lineage>
</organism>
<evidence type="ECO:0000313" key="2">
    <source>
        <dbReference type="EMBL" id="KAH0812949.1"/>
    </source>
</evidence>
<accession>A0A8J6L7G4</accession>
<proteinExistence type="predicted"/>
<feature type="region of interest" description="Disordered" evidence="1">
    <location>
        <begin position="1"/>
        <end position="20"/>
    </location>
</feature>
<dbReference type="AlphaFoldDB" id="A0A8J6L7G4"/>
<protein>
    <submittedName>
        <fullName evidence="2">Uncharacterized protein</fullName>
    </submittedName>
</protein>
<comment type="caution">
    <text evidence="2">The sequence shown here is derived from an EMBL/GenBank/DDBJ whole genome shotgun (WGS) entry which is preliminary data.</text>
</comment>
<evidence type="ECO:0000313" key="3">
    <source>
        <dbReference type="Proteomes" id="UP000719412"/>
    </source>
</evidence>
<reference evidence="2" key="1">
    <citation type="journal article" date="2020" name="J Insects Food Feed">
        <title>The yellow mealworm (Tenebrio molitor) genome: a resource for the emerging insects as food and feed industry.</title>
        <authorList>
            <person name="Eriksson T."/>
            <person name="Andere A."/>
            <person name="Kelstrup H."/>
            <person name="Emery V."/>
            <person name="Picard C."/>
        </authorList>
    </citation>
    <scope>NUCLEOTIDE SEQUENCE</scope>
    <source>
        <strain evidence="2">Stoneville</strain>
        <tissue evidence="2">Whole head</tissue>
    </source>
</reference>
<keyword evidence="3" id="KW-1185">Reference proteome</keyword>
<gene>
    <name evidence="2" type="ORF">GEV33_009842</name>
</gene>
<name>A0A8J6L7G4_TENMO</name>